<dbReference type="Gene3D" id="3.40.309.10">
    <property type="entry name" value="Aldehyde Dehydrogenase, Chain A, domain 2"/>
    <property type="match status" value="1"/>
</dbReference>
<keyword evidence="4" id="KW-1185">Reference proteome</keyword>
<dbReference type="InterPro" id="IPR016161">
    <property type="entry name" value="Ald_DH/histidinol_DH"/>
</dbReference>
<sequence>MFPHTHHSIARLFNEAGLPAGVLNVIQSQREDAAVATETLIAHPHIRKTEFIGSANVGARIGALAGKYLKPVLMELGGKGAALVLDDADLELAANAAVRCGFIHHVQICFSTDRVIVDAKVYDQFMPLLKKAAESFPPASAVTPAGPARTLGLLQEAVAKGARVLCGEVKLLAPDTLQPVVITGVTPEMEIYDEEGFGPTLQVYVVNTDDEAIELVNSSKYGMTSAVYSKDVCRALRVARELDVELISINHPMATVGNDANHPGSLTKASGGGRIGFLHIQAVAIVDPTESMAGQAAAN</sequence>
<dbReference type="Gene3D" id="3.40.605.10">
    <property type="entry name" value="Aldehyde Dehydrogenase, Chain A, domain 1"/>
    <property type="match status" value="1"/>
</dbReference>
<dbReference type="GO" id="GO:0009450">
    <property type="term" value="P:gamma-aminobutyric acid catabolic process"/>
    <property type="evidence" value="ECO:0007669"/>
    <property type="project" value="TreeGrafter"/>
</dbReference>
<accession>A0AAI8VU87</accession>
<comment type="caution">
    <text evidence="3">The sequence shown here is derived from an EMBL/GenBank/DDBJ whole genome shotgun (WGS) entry which is preliminary data.</text>
</comment>
<dbReference type="GO" id="GO:0004777">
    <property type="term" value="F:succinate-semialdehyde dehydrogenase (NAD+) activity"/>
    <property type="evidence" value="ECO:0007669"/>
    <property type="project" value="TreeGrafter"/>
</dbReference>
<evidence type="ECO:0000313" key="4">
    <source>
        <dbReference type="Proteomes" id="UP001295740"/>
    </source>
</evidence>
<dbReference type="InterPro" id="IPR050740">
    <property type="entry name" value="Aldehyde_DH_Superfamily"/>
</dbReference>
<dbReference type="PANTHER" id="PTHR43353">
    <property type="entry name" value="SUCCINATE-SEMIALDEHYDE DEHYDROGENASE, MITOCHONDRIAL"/>
    <property type="match status" value="1"/>
</dbReference>
<dbReference type="InterPro" id="IPR016162">
    <property type="entry name" value="Ald_DH_N"/>
</dbReference>
<feature type="domain" description="Aldehyde dehydrogenase" evidence="2">
    <location>
        <begin position="3"/>
        <end position="276"/>
    </location>
</feature>
<proteinExistence type="predicted"/>
<dbReference type="AlphaFoldDB" id="A0AAI8VU87"/>
<evidence type="ECO:0000256" key="1">
    <source>
        <dbReference type="ARBA" id="ARBA00023002"/>
    </source>
</evidence>
<dbReference type="Pfam" id="PF00171">
    <property type="entry name" value="Aldedh"/>
    <property type="match status" value="1"/>
</dbReference>
<reference evidence="3" key="1">
    <citation type="submission" date="2023-10" db="EMBL/GenBank/DDBJ databases">
        <authorList>
            <person name="Hackl T."/>
        </authorList>
    </citation>
    <scope>NUCLEOTIDE SEQUENCE</scope>
</reference>
<dbReference type="Proteomes" id="UP001295740">
    <property type="component" value="Unassembled WGS sequence"/>
</dbReference>
<protein>
    <submittedName>
        <fullName evidence="3">Uu.00g095120.m01.CDS01</fullName>
    </submittedName>
</protein>
<dbReference type="EMBL" id="CAUWAG010000017">
    <property type="protein sequence ID" value="CAJ2510543.1"/>
    <property type="molecule type" value="Genomic_DNA"/>
</dbReference>
<dbReference type="PANTHER" id="PTHR43353:SF6">
    <property type="entry name" value="CYTOPLASMIC ALDEHYDE DEHYDROGENASE (EUROFUNG)"/>
    <property type="match status" value="1"/>
</dbReference>
<dbReference type="InterPro" id="IPR016163">
    <property type="entry name" value="Ald_DH_C"/>
</dbReference>
<evidence type="ECO:0000313" key="3">
    <source>
        <dbReference type="EMBL" id="CAJ2510543.1"/>
    </source>
</evidence>
<evidence type="ECO:0000259" key="2">
    <source>
        <dbReference type="Pfam" id="PF00171"/>
    </source>
</evidence>
<organism evidence="3 4">
    <name type="scientific">Anthostomella pinea</name>
    <dbReference type="NCBI Taxonomy" id="933095"/>
    <lineage>
        <taxon>Eukaryota</taxon>
        <taxon>Fungi</taxon>
        <taxon>Dikarya</taxon>
        <taxon>Ascomycota</taxon>
        <taxon>Pezizomycotina</taxon>
        <taxon>Sordariomycetes</taxon>
        <taxon>Xylariomycetidae</taxon>
        <taxon>Xylariales</taxon>
        <taxon>Xylariaceae</taxon>
        <taxon>Anthostomella</taxon>
    </lineage>
</organism>
<keyword evidence="1" id="KW-0560">Oxidoreductase</keyword>
<gene>
    <name evidence="3" type="ORF">KHLLAP_LOCUS11011</name>
</gene>
<dbReference type="SUPFAM" id="SSF53720">
    <property type="entry name" value="ALDH-like"/>
    <property type="match status" value="1"/>
</dbReference>
<name>A0AAI8VU87_9PEZI</name>
<dbReference type="InterPro" id="IPR015590">
    <property type="entry name" value="Aldehyde_DH_dom"/>
</dbReference>